<dbReference type="PANTHER" id="PTHR37422:SF17">
    <property type="entry name" value="O-ANTIGEN LIGASE"/>
    <property type="match status" value="1"/>
</dbReference>
<gene>
    <name evidence="7" type="ORF">A1355_01220</name>
</gene>
<feature type="transmembrane region" description="Helical" evidence="5">
    <location>
        <begin position="20"/>
        <end position="39"/>
    </location>
</feature>
<evidence type="ECO:0000256" key="3">
    <source>
        <dbReference type="ARBA" id="ARBA00022989"/>
    </source>
</evidence>
<feature type="domain" description="O-antigen ligase-related" evidence="6">
    <location>
        <begin position="200"/>
        <end position="337"/>
    </location>
</feature>
<feature type="transmembrane region" description="Helical" evidence="5">
    <location>
        <begin position="321"/>
        <end position="342"/>
    </location>
</feature>
<evidence type="ECO:0000256" key="4">
    <source>
        <dbReference type="ARBA" id="ARBA00023136"/>
    </source>
</evidence>
<dbReference type="Proteomes" id="UP000077628">
    <property type="component" value="Unassembled WGS sequence"/>
</dbReference>
<feature type="transmembrane region" description="Helical" evidence="5">
    <location>
        <begin position="236"/>
        <end position="257"/>
    </location>
</feature>
<comment type="subcellular location">
    <subcellularLocation>
        <location evidence="1">Membrane</location>
        <topology evidence="1">Multi-pass membrane protein</topology>
    </subcellularLocation>
</comment>
<dbReference type="RefSeq" id="WP_064024125.1">
    <property type="nucleotide sequence ID" value="NZ_LUUK01000012.1"/>
</dbReference>
<sequence>MVILLPLNNMKLMPQQVLGMTGFNPVNIVWLLAAAMVFFNRKKNEYKVQGVFFAPQVTIFFLAYIMAVLWAVLDFEKMHPPGGYKIAKGDLIVKDLFKAIQLLVAGWIVYKYKAIRGGKYIELAIQLLPVIMLGFAILFYIVDIPSASVTEDGEYATGRDAISANIGFHANGLGGLAVSIFAYLVVGLRKGASIGRLIGIAAALMLVVISFSRMSYVAVVVVYLLLSRRLPVKHNLLAIIMAFLVILAFLPQIISRVQYGMEGGNKNLNEVSAGRVEYIWIPALKTVQNNILLGQGLYGIWKGEKIKTKQGTIALPSHPHNAYLQILLDMGVVGFTFVTLLIGRLWRVSKLNLGFRYALISWLLMALTGNSFYPNPFNYLIWVMYGLALIEDQRAESSLA</sequence>
<protein>
    <recommendedName>
        <fullName evidence="6">O-antigen ligase-related domain-containing protein</fullName>
    </recommendedName>
</protein>
<keyword evidence="2 5" id="KW-0812">Transmembrane</keyword>
<evidence type="ECO:0000313" key="8">
    <source>
        <dbReference type="Proteomes" id="UP000077628"/>
    </source>
</evidence>
<name>A0A177PDR2_9GAMM</name>
<reference evidence="8" key="1">
    <citation type="submission" date="2016-03" db="EMBL/GenBank/DDBJ databases">
        <authorList>
            <person name="Heylen K."/>
            <person name="De Vos P."/>
            <person name="Vekeman B."/>
        </authorList>
    </citation>
    <scope>NUCLEOTIDE SEQUENCE [LARGE SCALE GENOMIC DNA]</scope>
    <source>
        <strain evidence="8">R-45383</strain>
    </source>
</reference>
<keyword evidence="3 5" id="KW-1133">Transmembrane helix</keyword>
<proteinExistence type="predicted"/>
<feature type="transmembrane region" description="Helical" evidence="5">
    <location>
        <begin position="51"/>
        <end position="72"/>
    </location>
</feature>
<feature type="transmembrane region" description="Helical" evidence="5">
    <location>
        <begin position="122"/>
        <end position="142"/>
    </location>
</feature>
<evidence type="ECO:0000256" key="2">
    <source>
        <dbReference type="ARBA" id="ARBA00022692"/>
    </source>
</evidence>
<accession>A0A177PDR2</accession>
<feature type="transmembrane region" description="Helical" evidence="5">
    <location>
        <begin position="354"/>
        <end position="373"/>
    </location>
</feature>
<organism evidence="7 8">
    <name type="scientific">Methylomonas koyamae</name>
    <dbReference type="NCBI Taxonomy" id="702114"/>
    <lineage>
        <taxon>Bacteria</taxon>
        <taxon>Pseudomonadati</taxon>
        <taxon>Pseudomonadota</taxon>
        <taxon>Gammaproteobacteria</taxon>
        <taxon>Methylococcales</taxon>
        <taxon>Methylococcaceae</taxon>
        <taxon>Methylomonas</taxon>
    </lineage>
</organism>
<dbReference type="EMBL" id="LUUK01000012">
    <property type="protein sequence ID" value="OAI28331.1"/>
    <property type="molecule type" value="Genomic_DNA"/>
</dbReference>
<evidence type="ECO:0000256" key="5">
    <source>
        <dbReference type="SAM" id="Phobius"/>
    </source>
</evidence>
<comment type="caution">
    <text evidence="7">The sequence shown here is derived from an EMBL/GenBank/DDBJ whole genome shotgun (WGS) entry which is preliminary data.</text>
</comment>
<feature type="transmembrane region" description="Helical" evidence="5">
    <location>
        <begin position="162"/>
        <end position="185"/>
    </location>
</feature>
<dbReference type="AlphaFoldDB" id="A0A177PDR2"/>
<dbReference type="PANTHER" id="PTHR37422">
    <property type="entry name" value="TEICHURONIC ACID BIOSYNTHESIS PROTEIN TUAE"/>
    <property type="match status" value="1"/>
</dbReference>
<evidence type="ECO:0000256" key="1">
    <source>
        <dbReference type="ARBA" id="ARBA00004141"/>
    </source>
</evidence>
<dbReference type="STRING" id="702114.A1355_01220"/>
<evidence type="ECO:0000259" key="6">
    <source>
        <dbReference type="Pfam" id="PF04932"/>
    </source>
</evidence>
<keyword evidence="4 5" id="KW-0472">Membrane</keyword>
<evidence type="ECO:0000313" key="7">
    <source>
        <dbReference type="EMBL" id="OAI28331.1"/>
    </source>
</evidence>
<feature type="transmembrane region" description="Helical" evidence="5">
    <location>
        <begin position="197"/>
        <end position="224"/>
    </location>
</feature>
<dbReference type="Pfam" id="PF04932">
    <property type="entry name" value="Wzy_C"/>
    <property type="match status" value="1"/>
</dbReference>
<dbReference type="InterPro" id="IPR051533">
    <property type="entry name" value="WaaL-like"/>
</dbReference>
<dbReference type="GO" id="GO:0016020">
    <property type="term" value="C:membrane"/>
    <property type="evidence" value="ECO:0007669"/>
    <property type="project" value="UniProtKB-SubCell"/>
</dbReference>
<keyword evidence="8" id="KW-1185">Reference proteome</keyword>
<dbReference type="InterPro" id="IPR007016">
    <property type="entry name" value="O-antigen_ligase-rel_domated"/>
</dbReference>